<sequence length="116" mass="13671">MTFSQLEYVRLQDNLEDDKRIARRFRVAFIALVLLSVGLWFLTGYGIYTNVNDLIRQEDSEGMTTTGALFGFMATFGAAGVWTELNKRNEQVRRRNRRIRDYLIENPRPDKEKEYL</sequence>
<dbReference type="GeneID" id="29125064"/>
<keyword evidence="1" id="KW-0812">Transmembrane</keyword>
<dbReference type="KEGG" id="vg:29125064"/>
<evidence type="ECO:0000313" key="2">
    <source>
        <dbReference type="EMBL" id="AMS02646.1"/>
    </source>
</evidence>
<feature type="transmembrane region" description="Helical" evidence="1">
    <location>
        <begin position="68"/>
        <end position="85"/>
    </location>
</feature>
<gene>
    <name evidence="2" type="primary">102</name>
    <name evidence="2" type="ORF">SEA_YVONNETASTIC_102</name>
</gene>
<keyword evidence="1" id="KW-1133">Transmembrane helix</keyword>
<dbReference type="Proteomes" id="UP000201371">
    <property type="component" value="Segment"/>
</dbReference>
<keyword evidence="3" id="KW-1185">Reference proteome</keyword>
<keyword evidence="1" id="KW-0472">Membrane</keyword>
<organism evidence="2 3">
    <name type="scientific">Gordonia phage Yvonnetastic</name>
    <dbReference type="NCBI Taxonomy" id="1821566"/>
    <lineage>
        <taxon>Viruses</taxon>
        <taxon>Duplodnaviria</taxon>
        <taxon>Heunggongvirae</taxon>
        <taxon>Uroviricota</taxon>
        <taxon>Caudoviricetes</taxon>
        <taxon>Yvonnevirus</taxon>
        <taxon>Yvonnevirus yvonnetastic</taxon>
        <taxon>Gordonia virus Yvonnetastic</taxon>
    </lineage>
</organism>
<name>A0A142K963_9CAUD</name>
<feature type="transmembrane region" description="Helical" evidence="1">
    <location>
        <begin position="27"/>
        <end position="48"/>
    </location>
</feature>
<accession>A0A142K963</accession>
<evidence type="ECO:0000313" key="3">
    <source>
        <dbReference type="Proteomes" id="UP000201371"/>
    </source>
</evidence>
<reference evidence="3" key="1">
    <citation type="submission" date="2016-03" db="EMBL/GenBank/DDBJ databases">
        <authorList>
            <person name="Ploux O."/>
        </authorList>
    </citation>
    <scope>NUCLEOTIDE SEQUENCE [LARGE SCALE GENOMIC DNA]</scope>
</reference>
<proteinExistence type="predicted"/>
<protein>
    <submittedName>
        <fullName evidence="2">Uncharacterized protein</fullName>
    </submittedName>
</protein>
<dbReference type="RefSeq" id="YP_009301156.1">
    <property type="nucleotide sequence ID" value="NC_031230.1"/>
</dbReference>
<evidence type="ECO:0000256" key="1">
    <source>
        <dbReference type="SAM" id="Phobius"/>
    </source>
</evidence>
<dbReference type="EMBL" id="KU963248">
    <property type="protein sequence ID" value="AMS02646.1"/>
    <property type="molecule type" value="Genomic_DNA"/>
</dbReference>